<dbReference type="Proteomes" id="UP001497480">
    <property type="component" value="Unassembled WGS sequence"/>
</dbReference>
<name>A0AAV1YFP9_LUPLU</name>
<dbReference type="PANTHER" id="PTHR46868:SF4">
    <property type="entry name" value="FLZ-TYPE DOMAIN-CONTAINING PROTEIN"/>
    <property type="match status" value="1"/>
</dbReference>
<feature type="region of interest" description="Disordered" evidence="1">
    <location>
        <begin position="117"/>
        <end position="139"/>
    </location>
</feature>
<proteinExistence type="predicted"/>
<evidence type="ECO:0008006" key="4">
    <source>
        <dbReference type="Google" id="ProtNLM"/>
    </source>
</evidence>
<accession>A0AAV1YFP9</accession>
<protein>
    <recommendedName>
        <fullName evidence="4">FLZ-type domain-containing protein</fullName>
    </recommendedName>
</protein>
<feature type="compositionally biased region" description="Low complexity" evidence="1">
    <location>
        <begin position="7"/>
        <end position="20"/>
    </location>
</feature>
<dbReference type="EMBL" id="CAXHTB010000024">
    <property type="protein sequence ID" value="CAL0332379.1"/>
    <property type="molecule type" value="Genomic_DNA"/>
</dbReference>
<organism evidence="2 3">
    <name type="scientific">Lupinus luteus</name>
    <name type="common">European yellow lupine</name>
    <dbReference type="NCBI Taxonomy" id="3873"/>
    <lineage>
        <taxon>Eukaryota</taxon>
        <taxon>Viridiplantae</taxon>
        <taxon>Streptophyta</taxon>
        <taxon>Embryophyta</taxon>
        <taxon>Tracheophyta</taxon>
        <taxon>Spermatophyta</taxon>
        <taxon>Magnoliopsida</taxon>
        <taxon>eudicotyledons</taxon>
        <taxon>Gunneridae</taxon>
        <taxon>Pentapetalae</taxon>
        <taxon>rosids</taxon>
        <taxon>fabids</taxon>
        <taxon>Fabales</taxon>
        <taxon>Fabaceae</taxon>
        <taxon>Papilionoideae</taxon>
        <taxon>50 kb inversion clade</taxon>
        <taxon>genistoids sensu lato</taxon>
        <taxon>core genistoids</taxon>
        <taxon>Genisteae</taxon>
        <taxon>Lupinus</taxon>
    </lineage>
</organism>
<reference evidence="2 3" key="1">
    <citation type="submission" date="2024-03" db="EMBL/GenBank/DDBJ databases">
        <authorList>
            <person name="Martinez-Hernandez J."/>
        </authorList>
    </citation>
    <scope>NUCLEOTIDE SEQUENCE [LARGE SCALE GENOMIC DNA]</scope>
</reference>
<gene>
    <name evidence="2" type="ORF">LLUT_LOCUS33439</name>
</gene>
<dbReference type="InterPro" id="IPR044585">
    <property type="entry name" value="FLZ10/11"/>
</dbReference>
<feature type="region of interest" description="Disordered" evidence="1">
    <location>
        <begin position="1"/>
        <end position="20"/>
    </location>
</feature>
<keyword evidence="3" id="KW-1185">Reference proteome</keyword>
<sequence>MTSFPDSSRPSSSSSLINSNHTSNLEVNDLCVENTSAIRTLQLDFSLKTRSSSLPISIDFSNGYIGSLSARDIELSEDYTCIISHGPNPKRTHIFGDRILECQKSDFSEFAKKEESAFGSAEVSPFSEGSAPYPSDKFSSPCYSCNKKSEKGGGHLHNQR</sequence>
<comment type="caution">
    <text evidence="2">The sequence shown here is derived from an EMBL/GenBank/DDBJ whole genome shotgun (WGS) entry which is preliminary data.</text>
</comment>
<evidence type="ECO:0000313" key="2">
    <source>
        <dbReference type="EMBL" id="CAL0332379.1"/>
    </source>
</evidence>
<evidence type="ECO:0000313" key="3">
    <source>
        <dbReference type="Proteomes" id="UP001497480"/>
    </source>
</evidence>
<evidence type="ECO:0000256" key="1">
    <source>
        <dbReference type="SAM" id="MobiDB-lite"/>
    </source>
</evidence>
<dbReference type="AlphaFoldDB" id="A0AAV1YFP9"/>
<dbReference type="PANTHER" id="PTHR46868">
    <property type="entry name" value="FCS-LIKE ZINC FINGER 11"/>
    <property type="match status" value="1"/>
</dbReference>